<feature type="compositionally biased region" description="Basic and acidic residues" evidence="1">
    <location>
        <begin position="390"/>
        <end position="400"/>
    </location>
</feature>
<name>A0AA40ANV6_9PEZI</name>
<comment type="caution">
    <text evidence="3">The sequence shown here is derived from an EMBL/GenBank/DDBJ whole genome shotgun (WGS) entry which is preliminary data.</text>
</comment>
<accession>A0AA40ANV6</accession>
<dbReference type="InterPro" id="IPR045518">
    <property type="entry name" value="2EXR"/>
</dbReference>
<proteinExistence type="predicted"/>
<feature type="domain" description="2EXR" evidence="2">
    <location>
        <begin position="62"/>
        <end position="142"/>
    </location>
</feature>
<organism evidence="3 4">
    <name type="scientific">Lasiosphaeris hirsuta</name>
    <dbReference type="NCBI Taxonomy" id="260670"/>
    <lineage>
        <taxon>Eukaryota</taxon>
        <taxon>Fungi</taxon>
        <taxon>Dikarya</taxon>
        <taxon>Ascomycota</taxon>
        <taxon>Pezizomycotina</taxon>
        <taxon>Sordariomycetes</taxon>
        <taxon>Sordariomycetidae</taxon>
        <taxon>Sordariales</taxon>
        <taxon>Lasiosphaeriaceae</taxon>
        <taxon>Lasiosphaeris</taxon>
    </lineage>
</organism>
<evidence type="ECO:0000256" key="1">
    <source>
        <dbReference type="SAM" id="MobiDB-lite"/>
    </source>
</evidence>
<evidence type="ECO:0000259" key="2">
    <source>
        <dbReference type="Pfam" id="PF20150"/>
    </source>
</evidence>
<evidence type="ECO:0000313" key="3">
    <source>
        <dbReference type="EMBL" id="KAK0719276.1"/>
    </source>
</evidence>
<keyword evidence="4" id="KW-1185">Reference proteome</keyword>
<feature type="region of interest" description="Disordered" evidence="1">
    <location>
        <begin position="375"/>
        <end position="400"/>
    </location>
</feature>
<dbReference type="AlphaFoldDB" id="A0AA40ANV6"/>
<evidence type="ECO:0000313" key="4">
    <source>
        <dbReference type="Proteomes" id="UP001172102"/>
    </source>
</evidence>
<protein>
    <recommendedName>
        <fullName evidence="2">2EXR domain-containing protein</fullName>
    </recommendedName>
</protein>
<dbReference type="Proteomes" id="UP001172102">
    <property type="component" value="Unassembled WGS sequence"/>
</dbReference>
<dbReference type="Pfam" id="PF20150">
    <property type="entry name" value="2EXR"/>
    <property type="match status" value="1"/>
</dbReference>
<reference evidence="3" key="1">
    <citation type="submission" date="2023-06" db="EMBL/GenBank/DDBJ databases">
        <title>Genome-scale phylogeny and comparative genomics of the fungal order Sordariales.</title>
        <authorList>
            <consortium name="Lawrence Berkeley National Laboratory"/>
            <person name="Hensen N."/>
            <person name="Bonometti L."/>
            <person name="Westerberg I."/>
            <person name="Brannstrom I.O."/>
            <person name="Guillou S."/>
            <person name="Cros-Aarteil S."/>
            <person name="Calhoun S."/>
            <person name="Haridas S."/>
            <person name="Kuo A."/>
            <person name="Mondo S."/>
            <person name="Pangilinan J."/>
            <person name="Riley R."/>
            <person name="Labutti K."/>
            <person name="Andreopoulos B."/>
            <person name="Lipzen A."/>
            <person name="Chen C."/>
            <person name="Yanf M."/>
            <person name="Daum C."/>
            <person name="Ng V."/>
            <person name="Clum A."/>
            <person name="Steindorff A."/>
            <person name="Ohm R."/>
            <person name="Martin F."/>
            <person name="Silar P."/>
            <person name="Natvig D."/>
            <person name="Lalanne C."/>
            <person name="Gautier V."/>
            <person name="Ament-Velasquez S.L."/>
            <person name="Kruys A."/>
            <person name="Hutchinson M.I."/>
            <person name="Powell A.J."/>
            <person name="Barry K."/>
            <person name="Miller A.N."/>
            <person name="Grigoriev I.V."/>
            <person name="Debuchy R."/>
            <person name="Gladieux P."/>
            <person name="Thoren M.H."/>
            <person name="Johannesson H."/>
        </authorList>
    </citation>
    <scope>NUCLEOTIDE SEQUENCE</scope>
    <source>
        <strain evidence="3">SMH4607-1</strain>
    </source>
</reference>
<sequence>MGTIILQTDGFELCGGGSEEDYWESLGAIDDCDAKDKAPVKNELVVWKPTPSITQPGHDPLFAIFSDLPAEVREKIWLSVLDPVELEGKFWWEYSDWNARMILFQQTWERRRWADVVLYCVNQESRALAIMHYGMPTRHSIPFHPMADSFLINIEDHDYCGSEIDDINWVKGWLRGIERCKHCFRTGGQRNFSAADGDHLRLGGRTEVGFGGSSQTKMMVLIRWLTIFCPHIECLRFDAEKLNDEILSTHQKYNRQTQNAFSWVWLAIMDALADLTEPKPVVDDSDLVPFKHLRSMVVGRNTGRLKSLAKHRHEYKVARDPSEDFQPAKIPRPIHTTDSWRVLRSEDTRAQANSLVWCQKDLTPSVETMVLEQDGFADPGAPGNETYSEFGERRIHGLET</sequence>
<dbReference type="EMBL" id="JAUKUA010000003">
    <property type="protein sequence ID" value="KAK0719276.1"/>
    <property type="molecule type" value="Genomic_DNA"/>
</dbReference>
<gene>
    <name evidence="3" type="ORF">B0H67DRAFT_681438</name>
</gene>